<evidence type="ECO:0000313" key="2">
    <source>
        <dbReference type="Proteomes" id="UP000076798"/>
    </source>
</evidence>
<dbReference type="InterPro" id="IPR043128">
    <property type="entry name" value="Rev_trsase/Diguanyl_cyclase"/>
</dbReference>
<dbReference type="Gene3D" id="3.30.70.270">
    <property type="match status" value="1"/>
</dbReference>
<dbReference type="SUPFAM" id="SSF56672">
    <property type="entry name" value="DNA/RNA polymerases"/>
    <property type="match status" value="1"/>
</dbReference>
<feature type="non-terminal residue" evidence="1">
    <location>
        <position position="1"/>
    </location>
</feature>
<sequence>PGIRRFIWEHLVDVDRILHRLKHAGITVAVKKLIIATPEISSLGHTCNFYGRRPDDSHVKKILSWP</sequence>
<gene>
    <name evidence="1" type="ORF">SISSUDRAFT_968675</name>
</gene>
<proteinExistence type="predicted"/>
<evidence type="ECO:0000313" key="1">
    <source>
        <dbReference type="EMBL" id="KZT31596.1"/>
    </source>
</evidence>
<accession>A0A165WWN0</accession>
<keyword evidence="2" id="KW-1185">Reference proteome</keyword>
<dbReference type="EMBL" id="KV428522">
    <property type="protein sequence ID" value="KZT31596.1"/>
    <property type="molecule type" value="Genomic_DNA"/>
</dbReference>
<name>A0A165WWN0_9AGAM</name>
<dbReference type="STRING" id="1314776.A0A165WWN0"/>
<dbReference type="Proteomes" id="UP000076798">
    <property type="component" value="Unassembled WGS sequence"/>
</dbReference>
<reference evidence="1 2" key="1">
    <citation type="journal article" date="2016" name="Mol. Biol. Evol.">
        <title>Comparative Genomics of Early-Diverging Mushroom-Forming Fungi Provides Insights into the Origins of Lignocellulose Decay Capabilities.</title>
        <authorList>
            <person name="Nagy L.G."/>
            <person name="Riley R."/>
            <person name="Tritt A."/>
            <person name="Adam C."/>
            <person name="Daum C."/>
            <person name="Floudas D."/>
            <person name="Sun H."/>
            <person name="Yadav J.S."/>
            <person name="Pangilinan J."/>
            <person name="Larsson K.H."/>
            <person name="Matsuura K."/>
            <person name="Barry K."/>
            <person name="Labutti K."/>
            <person name="Kuo R."/>
            <person name="Ohm R.A."/>
            <person name="Bhattacharya S.S."/>
            <person name="Shirouzu T."/>
            <person name="Yoshinaga Y."/>
            <person name="Martin F.M."/>
            <person name="Grigoriev I.V."/>
            <person name="Hibbett D.S."/>
        </authorList>
    </citation>
    <scope>NUCLEOTIDE SEQUENCE [LARGE SCALE GENOMIC DNA]</scope>
    <source>
        <strain evidence="1 2">HHB10207 ss-3</strain>
    </source>
</reference>
<dbReference type="OrthoDB" id="3186349at2759"/>
<protein>
    <submittedName>
        <fullName evidence="1">Uncharacterized protein</fullName>
    </submittedName>
</protein>
<dbReference type="AlphaFoldDB" id="A0A165WWN0"/>
<organism evidence="1 2">
    <name type="scientific">Sistotremastrum suecicum HHB10207 ss-3</name>
    <dbReference type="NCBI Taxonomy" id="1314776"/>
    <lineage>
        <taxon>Eukaryota</taxon>
        <taxon>Fungi</taxon>
        <taxon>Dikarya</taxon>
        <taxon>Basidiomycota</taxon>
        <taxon>Agaricomycotina</taxon>
        <taxon>Agaricomycetes</taxon>
        <taxon>Sistotremastrales</taxon>
        <taxon>Sistotremastraceae</taxon>
        <taxon>Sistotremastrum</taxon>
    </lineage>
</organism>
<feature type="non-terminal residue" evidence="1">
    <location>
        <position position="66"/>
    </location>
</feature>
<dbReference type="InterPro" id="IPR043502">
    <property type="entry name" value="DNA/RNA_pol_sf"/>
</dbReference>